<reference evidence="2" key="1">
    <citation type="journal article" date="2015" name="Genome Announc.">
        <title>Draft genome sequence of the fungus Penicillium brasilianum MG11.</title>
        <authorList>
            <person name="Horn F."/>
            <person name="Linde J."/>
            <person name="Mattern D.J."/>
            <person name="Walther G."/>
            <person name="Guthke R."/>
            <person name="Brakhage A.A."/>
            <person name="Valiante V."/>
        </authorList>
    </citation>
    <scope>NUCLEOTIDE SEQUENCE [LARGE SCALE GENOMIC DNA]</scope>
    <source>
        <strain evidence="2">MG11</strain>
    </source>
</reference>
<dbReference type="EMBL" id="CDHK01000021">
    <property type="protein sequence ID" value="CEJ62733.1"/>
    <property type="molecule type" value="Genomic_DNA"/>
</dbReference>
<evidence type="ECO:0000313" key="2">
    <source>
        <dbReference type="Proteomes" id="UP000042958"/>
    </source>
</evidence>
<organism evidence="1 2">
    <name type="scientific">Penicillium brasilianum</name>
    <dbReference type="NCBI Taxonomy" id="104259"/>
    <lineage>
        <taxon>Eukaryota</taxon>
        <taxon>Fungi</taxon>
        <taxon>Dikarya</taxon>
        <taxon>Ascomycota</taxon>
        <taxon>Pezizomycotina</taxon>
        <taxon>Eurotiomycetes</taxon>
        <taxon>Eurotiomycetidae</taxon>
        <taxon>Eurotiales</taxon>
        <taxon>Aspergillaceae</taxon>
        <taxon>Penicillium</taxon>
    </lineage>
</organism>
<evidence type="ECO:0000313" key="1">
    <source>
        <dbReference type="EMBL" id="CEJ62733.1"/>
    </source>
</evidence>
<keyword evidence="2" id="KW-1185">Reference proteome</keyword>
<dbReference type="Proteomes" id="UP000042958">
    <property type="component" value="Unassembled WGS sequence"/>
</dbReference>
<dbReference type="OrthoDB" id="5376140at2759"/>
<sequence>MQLPISALTMGVSTKDAHSAHNHLVGHHGEGLKLAALVLSRNRYNVSIAASGCNWRFDMHTDASSVSCAVTPSQKTKSIEWTDPALDMASLRYHVQRDVAVVIGATRAKSGRPVALDAFLNWLRLTTIDIRGLAFPSSIISTPHGDLILDPQLRGQLYHNGITLNNSTVGGAFLFAYNFAYSTTCRDRRRLASWRDAARQVQQIWEEALRKQEDTILPLLVDLLRKHARSADAEMVGPHLEPPAVRRIWQYLLRKSAGKEFFYSERSNDQTVNTIRDSLGQRPARLPDTLWHILRAHCPIRTVEEEQQELFKDAMPCVVPDTTFARAVDRALRACFALLRFTDHIQVFYVRGSAGKVDVYFDKGQGMLKIHCRWLDFARMHHRSFCRPWSPSNLADTNAPFFCCHVVEELLVRSIASMFKAHPTSRPAEMKFMRQIGRRLRYLPHSIKLKPYPGGILVSWEDNEAESFRTLGPSGPDYHVVLHDDNCANTGTALLHDKPSLATWCPVIAASSSLVRRTECASLPVCRTHRHIMP</sequence>
<dbReference type="AlphaFoldDB" id="A0A0F7U1I6"/>
<accession>A0A0F7U1I6</accession>
<gene>
    <name evidence="1" type="ORF">PMG11_11224</name>
</gene>
<name>A0A0F7U1I6_PENBI</name>
<protein>
    <submittedName>
        <fullName evidence="1">Uncharacterized protein</fullName>
    </submittedName>
</protein>
<proteinExistence type="predicted"/>